<comment type="caution">
    <text evidence="1">The sequence shown here is derived from an EMBL/GenBank/DDBJ whole genome shotgun (WGS) entry which is preliminary data.</text>
</comment>
<organism evidence="1 2">
    <name type="scientific">Rubripirellula reticaptiva</name>
    <dbReference type="NCBI Taxonomy" id="2528013"/>
    <lineage>
        <taxon>Bacteria</taxon>
        <taxon>Pseudomonadati</taxon>
        <taxon>Planctomycetota</taxon>
        <taxon>Planctomycetia</taxon>
        <taxon>Pirellulales</taxon>
        <taxon>Pirellulaceae</taxon>
        <taxon>Rubripirellula</taxon>
    </lineage>
</organism>
<name>A0A5C6F6V3_9BACT</name>
<accession>A0A5C6F6V3</accession>
<protein>
    <submittedName>
        <fullName evidence="1">Uncharacterized protein</fullName>
    </submittedName>
</protein>
<dbReference type="EMBL" id="SJPX01000001">
    <property type="protein sequence ID" value="TWU57108.1"/>
    <property type="molecule type" value="Genomic_DNA"/>
</dbReference>
<sequence>MVMRRPLLCLTDLERDDRVRLRRSNLYFWCGPNLRHPRHLVGVCVAGHEHSPRLRMRNCQTYLLSSRQFSAGLLGEDRCGFCRSDLLVASLMHRLVTCGGQAIEATSPDLWQGHRAITADEATVTMADTPPKKQAEYPQLTSQAPACGVPILRVIVLFALSTGLVPEMAMGRYKGRLAHEVSLFRQVDQIIEEAKTRLQIRCGVVLSRIKCR</sequence>
<keyword evidence="2" id="KW-1185">Reference proteome</keyword>
<evidence type="ECO:0000313" key="1">
    <source>
        <dbReference type="EMBL" id="TWU57108.1"/>
    </source>
</evidence>
<proteinExistence type="predicted"/>
<gene>
    <name evidence="1" type="ORF">Poly59_00130</name>
</gene>
<dbReference type="AlphaFoldDB" id="A0A5C6F6V3"/>
<evidence type="ECO:0000313" key="2">
    <source>
        <dbReference type="Proteomes" id="UP000317977"/>
    </source>
</evidence>
<reference evidence="1 2" key="1">
    <citation type="submission" date="2019-02" db="EMBL/GenBank/DDBJ databases">
        <title>Deep-cultivation of Planctomycetes and their phenomic and genomic characterization uncovers novel biology.</title>
        <authorList>
            <person name="Wiegand S."/>
            <person name="Jogler M."/>
            <person name="Boedeker C."/>
            <person name="Pinto D."/>
            <person name="Vollmers J."/>
            <person name="Rivas-Marin E."/>
            <person name="Kohn T."/>
            <person name="Peeters S.H."/>
            <person name="Heuer A."/>
            <person name="Rast P."/>
            <person name="Oberbeckmann S."/>
            <person name="Bunk B."/>
            <person name="Jeske O."/>
            <person name="Meyerdierks A."/>
            <person name="Storesund J.E."/>
            <person name="Kallscheuer N."/>
            <person name="Luecker S."/>
            <person name="Lage O.M."/>
            <person name="Pohl T."/>
            <person name="Merkel B.J."/>
            <person name="Hornburger P."/>
            <person name="Mueller R.-W."/>
            <person name="Bruemmer F."/>
            <person name="Labrenz M."/>
            <person name="Spormann A.M."/>
            <person name="Op Den Camp H."/>
            <person name="Overmann J."/>
            <person name="Amann R."/>
            <person name="Jetten M.S.M."/>
            <person name="Mascher T."/>
            <person name="Medema M.H."/>
            <person name="Devos D.P."/>
            <person name="Kaster A.-K."/>
            <person name="Ovreas L."/>
            <person name="Rohde M."/>
            <person name="Galperin M.Y."/>
            <person name="Jogler C."/>
        </authorList>
    </citation>
    <scope>NUCLEOTIDE SEQUENCE [LARGE SCALE GENOMIC DNA]</scope>
    <source>
        <strain evidence="1 2">Poly59</strain>
    </source>
</reference>
<dbReference type="Proteomes" id="UP000317977">
    <property type="component" value="Unassembled WGS sequence"/>
</dbReference>